<evidence type="ECO:0000256" key="6">
    <source>
        <dbReference type="ARBA" id="ARBA00022989"/>
    </source>
</evidence>
<evidence type="ECO:0000313" key="10">
    <source>
        <dbReference type="Proteomes" id="UP001497522"/>
    </source>
</evidence>
<name>A0ABP1C0A4_9BRYO</name>
<dbReference type="PRINTS" id="PR01806">
    <property type="entry name" value="VIRFACTRMVIN"/>
</dbReference>
<dbReference type="Proteomes" id="UP001497522">
    <property type="component" value="Chromosome 8"/>
</dbReference>
<keyword evidence="5" id="KW-0573">Peptidoglycan synthesis</keyword>
<keyword evidence="2" id="KW-1003">Cell membrane</keyword>
<evidence type="ECO:0000256" key="8">
    <source>
        <dbReference type="SAM" id="Phobius"/>
    </source>
</evidence>
<evidence type="ECO:0000256" key="1">
    <source>
        <dbReference type="ARBA" id="ARBA00004651"/>
    </source>
</evidence>
<keyword evidence="10" id="KW-1185">Reference proteome</keyword>
<keyword evidence="4" id="KW-0133">Cell shape</keyword>
<feature type="transmembrane region" description="Helical" evidence="8">
    <location>
        <begin position="354"/>
        <end position="372"/>
    </location>
</feature>
<evidence type="ECO:0000256" key="4">
    <source>
        <dbReference type="ARBA" id="ARBA00022960"/>
    </source>
</evidence>
<feature type="transmembrane region" description="Helical" evidence="8">
    <location>
        <begin position="41"/>
        <end position="61"/>
    </location>
</feature>
<keyword evidence="6 8" id="KW-1133">Transmembrane helix</keyword>
<comment type="subcellular location">
    <subcellularLocation>
        <location evidence="1">Cell membrane</location>
        <topology evidence="1">Multi-pass membrane protein</topology>
    </subcellularLocation>
</comment>
<evidence type="ECO:0000256" key="5">
    <source>
        <dbReference type="ARBA" id="ARBA00022984"/>
    </source>
</evidence>
<evidence type="ECO:0000256" key="3">
    <source>
        <dbReference type="ARBA" id="ARBA00022692"/>
    </source>
</evidence>
<feature type="transmembrane region" description="Helical" evidence="8">
    <location>
        <begin position="255"/>
        <end position="280"/>
    </location>
</feature>
<reference evidence="9" key="1">
    <citation type="submission" date="2024-03" db="EMBL/GenBank/DDBJ databases">
        <authorList>
            <consortium name="ELIXIR-Norway"/>
            <consortium name="Elixir Norway"/>
        </authorList>
    </citation>
    <scope>NUCLEOTIDE SEQUENCE</scope>
</reference>
<feature type="transmembrane region" description="Helical" evidence="8">
    <location>
        <begin position="392"/>
        <end position="416"/>
    </location>
</feature>
<protein>
    <submittedName>
        <fullName evidence="9">Uncharacterized protein</fullName>
    </submittedName>
</protein>
<dbReference type="InterPro" id="IPR004268">
    <property type="entry name" value="MurJ"/>
</dbReference>
<accession>A0ABP1C0A4</accession>
<evidence type="ECO:0000256" key="2">
    <source>
        <dbReference type="ARBA" id="ARBA00022475"/>
    </source>
</evidence>
<evidence type="ECO:0000313" key="9">
    <source>
        <dbReference type="EMBL" id="CAK9882146.1"/>
    </source>
</evidence>
<dbReference type="EMBL" id="OZ023709">
    <property type="protein sequence ID" value="CAK9882146.1"/>
    <property type="molecule type" value="Genomic_DNA"/>
</dbReference>
<keyword evidence="3 8" id="KW-0812">Transmembrane</keyword>
<dbReference type="PANTHER" id="PTHR43486">
    <property type="entry name" value="LIPID II FLIPPASE MURJ-RELATED"/>
    <property type="match status" value="1"/>
</dbReference>
<sequence length="438" mass="46892">MSIVVYTMAAPLLDTFAPGLLVWDAADGVLTRQIAIVQLKVMAPCVMLAALIGISFGSLSADGIYGVPSLSPALWHNMFCGLAPASASENFMAGEIVLAVGSKLGAVLQWLAQVVAKNKAGSRLLRLRWVNPFQDEGVREVMAVMMPAAVGSGMLQIATFTDLYFASFLPGAAAALGYANLLVMAPLGILSSSILLPLLPIFSRLSQPQYWPILQERIRQGLLLSMVKKHTTILTALFMTPLARPIVRVLFERRAFGAPASGLVSSLVICYVLGSTFYLARDVLVRVFYALGDGQTPFYISLAAIVANAALDWLLVCFGGFGAPGLVLAIMVVNIASAGALLTQLSGRLGGLQLSWEGPVLLLVGCSLYSSAITRVSYDQIFVLLSRWTSHWIVDFTSLGLASTVGVMSFAPLLFVQVPEIRSVLQLALSRFDSEMIQ</sequence>
<dbReference type="Pfam" id="PF03023">
    <property type="entry name" value="MurJ"/>
    <property type="match status" value="1"/>
</dbReference>
<gene>
    <name evidence="9" type="ORF">CSSPJE1EN2_LOCUS23502</name>
</gene>
<feature type="transmembrane region" description="Helical" evidence="8">
    <location>
        <begin position="313"/>
        <end position="342"/>
    </location>
</feature>
<feature type="transmembrane region" description="Helical" evidence="8">
    <location>
        <begin position="222"/>
        <end position="243"/>
    </location>
</feature>
<dbReference type="PANTHER" id="PTHR43486:SF1">
    <property type="entry name" value="LIPID II FLIPPASE MURJ-RELATED"/>
    <property type="match status" value="1"/>
</dbReference>
<feature type="transmembrane region" description="Helical" evidence="8">
    <location>
        <begin position="178"/>
        <end position="202"/>
    </location>
</feature>
<evidence type="ECO:0000256" key="7">
    <source>
        <dbReference type="ARBA" id="ARBA00023136"/>
    </source>
</evidence>
<organism evidence="9 10">
    <name type="scientific">Sphagnum jensenii</name>
    <dbReference type="NCBI Taxonomy" id="128206"/>
    <lineage>
        <taxon>Eukaryota</taxon>
        <taxon>Viridiplantae</taxon>
        <taxon>Streptophyta</taxon>
        <taxon>Embryophyta</taxon>
        <taxon>Bryophyta</taxon>
        <taxon>Sphagnophytina</taxon>
        <taxon>Sphagnopsida</taxon>
        <taxon>Sphagnales</taxon>
        <taxon>Sphagnaceae</taxon>
        <taxon>Sphagnum</taxon>
    </lineage>
</organism>
<keyword evidence="7 8" id="KW-0472">Membrane</keyword>
<proteinExistence type="predicted"/>
<feature type="transmembrane region" description="Helical" evidence="8">
    <location>
        <begin position="287"/>
        <end position="307"/>
    </location>
</feature>